<proteinExistence type="predicted"/>
<feature type="domain" description="Ketoreductase (KR)" evidence="4">
    <location>
        <begin position="103"/>
        <end position="156"/>
    </location>
</feature>
<dbReference type="Gene3D" id="3.40.50.720">
    <property type="entry name" value="NAD(P)-binding Rossmann-like Domain"/>
    <property type="match status" value="1"/>
</dbReference>
<dbReference type="InterPro" id="IPR050091">
    <property type="entry name" value="PKS_NRPS_Biosynth_Enz"/>
</dbReference>
<evidence type="ECO:0000256" key="3">
    <source>
        <dbReference type="ARBA" id="ARBA00022679"/>
    </source>
</evidence>
<evidence type="ECO:0000259" key="4">
    <source>
        <dbReference type="Pfam" id="PF08659"/>
    </source>
</evidence>
<comment type="caution">
    <text evidence="5">The sequence shown here is derived from an EMBL/GenBank/DDBJ whole genome shotgun (WGS) entry which is preliminary data.</text>
</comment>
<keyword evidence="6" id="KW-1185">Reference proteome</keyword>
<protein>
    <recommendedName>
        <fullName evidence="4">Ketoreductase (KR) domain-containing protein</fullName>
    </recommendedName>
</protein>
<dbReference type="GO" id="GO:0006633">
    <property type="term" value="P:fatty acid biosynthetic process"/>
    <property type="evidence" value="ECO:0007669"/>
    <property type="project" value="TreeGrafter"/>
</dbReference>
<keyword evidence="2" id="KW-0597">Phosphoprotein</keyword>
<evidence type="ECO:0000313" key="6">
    <source>
        <dbReference type="Proteomes" id="UP001140513"/>
    </source>
</evidence>
<dbReference type="InterPro" id="IPR036291">
    <property type="entry name" value="NAD(P)-bd_dom_sf"/>
</dbReference>
<dbReference type="GO" id="GO:0044550">
    <property type="term" value="P:secondary metabolite biosynthetic process"/>
    <property type="evidence" value="ECO:0007669"/>
    <property type="project" value="TreeGrafter"/>
</dbReference>
<dbReference type="GO" id="GO:0004312">
    <property type="term" value="F:fatty acid synthase activity"/>
    <property type="evidence" value="ECO:0007669"/>
    <property type="project" value="TreeGrafter"/>
</dbReference>
<evidence type="ECO:0000313" key="5">
    <source>
        <dbReference type="EMBL" id="KAJ4361126.1"/>
    </source>
</evidence>
<dbReference type="GeneID" id="80905225"/>
<dbReference type="RefSeq" id="XP_056077328.1">
    <property type="nucleotide sequence ID" value="XM_056210506.1"/>
</dbReference>
<dbReference type="Pfam" id="PF08659">
    <property type="entry name" value="KR"/>
    <property type="match status" value="1"/>
</dbReference>
<dbReference type="SUPFAM" id="SSF51735">
    <property type="entry name" value="NAD(P)-binding Rossmann-fold domains"/>
    <property type="match status" value="1"/>
</dbReference>
<dbReference type="AlphaFoldDB" id="A0A9W8XXJ8"/>
<keyword evidence="1" id="KW-0596">Phosphopantetheine</keyword>
<name>A0A9W8XXJ8_9PLEO</name>
<evidence type="ECO:0000256" key="2">
    <source>
        <dbReference type="ARBA" id="ARBA00022553"/>
    </source>
</evidence>
<evidence type="ECO:0000256" key="1">
    <source>
        <dbReference type="ARBA" id="ARBA00022450"/>
    </source>
</evidence>
<keyword evidence="3" id="KW-0808">Transferase</keyword>
<dbReference type="Gene3D" id="3.90.180.10">
    <property type="entry name" value="Medium-chain alcohol dehydrogenases, catalytic domain"/>
    <property type="match status" value="1"/>
</dbReference>
<accession>A0A9W8XXJ8</accession>
<dbReference type="PANTHER" id="PTHR43775">
    <property type="entry name" value="FATTY ACID SYNTHASE"/>
    <property type="match status" value="1"/>
</dbReference>
<dbReference type="EMBL" id="JAPEUX010000001">
    <property type="protein sequence ID" value="KAJ4361126.1"/>
    <property type="molecule type" value="Genomic_DNA"/>
</dbReference>
<sequence length="158" mass="17444">MIMSIAELQKTGADVDLDAAGSFDLDLRTRLATAIRRALEDLAYLSLESPVIPIDRISDVNVAVHSGNDGRARQIVLQWESALQAQVQIRPIDDRNMFSDSKTYWLAGLTGSLGLSLCEWMIAKGAKYIVMTSRKPNVSRAWQERMASLGAVVKVHSK</sequence>
<organism evidence="5 6">
    <name type="scientific">Didymosphaeria variabile</name>
    <dbReference type="NCBI Taxonomy" id="1932322"/>
    <lineage>
        <taxon>Eukaryota</taxon>
        <taxon>Fungi</taxon>
        <taxon>Dikarya</taxon>
        <taxon>Ascomycota</taxon>
        <taxon>Pezizomycotina</taxon>
        <taxon>Dothideomycetes</taxon>
        <taxon>Pleosporomycetidae</taxon>
        <taxon>Pleosporales</taxon>
        <taxon>Massarineae</taxon>
        <taxon>Didymosphaeriaceae</taxon>
        <taxon>Didymosphaeria</taxon>
    </lineage>
</organism>
<gene>
    <name evidence="5" type="ORF">N0V89_001695</name>
</gene>
<dbReference type="Proteomes" id="UP001140513">
    <property type="component" value="Unassembled WGS sequence"/>
</dbReference>
<dbReference type="PANTHER" id="PTHR43775:SF20">
    <property type="entry name" value="HYBRID PKS-NRPS SYNTHETASE APDA"/>
    <property type="match status" value="1"/>
</dbReference>
<dbReference type="OrthoDB" id="329835at2759"/>
<reference evidence="5" key="1">
    <citation type="submission" date="2022-10" db="EMBL/GenBank/DDBJ databases">
        <title>Tapping the CABI collections for fungal endophytes: first genome assemblies for Collariella, Neodidymelliopsis, Ascochyta clinopodiicola, Didymella pomorum, Didymosphaeria variabile, Neocosmospora piperis and Neocucurbitaria cava.</title>
        <authorList>
            <person name="Hill R."/>
        </authorList>
    </citation>
    <scope>NUCLEOTIDE SEQUENCE</scope>
    <source>
        <strain evidence="5">IMI 356815</strain>
    </source>
</reference>
<dbReference type="InterPro" id="IPR013968">
    <property type="entry name" value="PKS_KR"/>
</dbReference>